<dbReference type="GO" id="GO:0004066">
    <property type="term" value="F:asparagine synthase (glutamine-hydrolyzing) activity"/>
    <property type="evidence" value="ECO:0007669"/>
    <property type="project" value="UniProtKB-EC"/>
</dbReference>
<dbReference type="Gene3D" id="3.40.50.620">
    <property type="entry name" value="HUPs"/>
    <property type="match status" value="1"/>
</dbReference>
<keyword evidence="4" id="KW-1185">Reference proteome</keyword>
<dbReference type="eggNOG" id="arCOG00121">
    <property type="taxonomic scope" value="Archaea"/>
</dbReference>
<name>M0LSA7_9EURY</name>
<evidence type="ECO:0000313" key="4">
    <source>
        <dbReference type="Proteomes" id="UP000011566"/>
    </source>
</evidence>
<gene>
    <name evidence="3" type="ORF">C447_14346</name>
</gene>
<dbReference type="PANTHER" id="PTHR43284:SF1">
    <property type="entry name" value="ASPARAGINE SYNTHETASE"/>
    <property type="match status" value="1"/>
</dbReference>
<dbReference type="Pfam" id="PF13537">
    <property type="entry name" value="GATase_7"/>
    <property type="match status" value="1"/>
</dbReference>
<dbReference type="InterPro" id="IPR001962">
    <property type="entry name" value="Asn_synthase"/>
</dbReference>
<organism evidence="3 4">
    <name type="scientific">Halococcus hamelinensis 100A6</name>
    <dbReference type="NCBI Taxonomy" id="1132509"/>
    <lineage>
        <taxon>Archaea</taxon>
        <taxon>Methanobacteriati</taxon>
        <taxon>Methanobacteriota</taxon>
        <taxon>Stenosarchaea group</taxon>
        <taxon>Halobacteria</taxon>
        <taxon>Halobacteriales</taxon>
        <taxon>Halococcaceae</taxon>
        <taxon>Halococcus</taxon>
    </lineage>
</organism>
<dbReference type="EMBL" id="AOMB01000041">
    <property type="protein sequence ID" value="EMA36447.1"/>
    <property type="molecule type" value="Genomic_DNA"/>
</dbReference>
<dbReference type="InterPro" id="IPR014729">
    <property type="entry name" value="Rossmann-like_a/b/a_fold"/>
</dbReference>
<dbReference type="GO" id="GO:0005524">
    <property type="term" value="F:ATP binding"/>
    <property type="evidence" value="ECO:0007669"/>
    <property type="project" value="UniProtKB-KW"/>
</dbReference>
<dbReference type="InterPro" id="IPR051786">
    <property type="entry name" value="ASN_synthetase/amidase"/>
</dbReference>
<proteinExistence type="predicted"/>
<feature type="domain" description="Asparagine synthetase" evidence="1">
    <location>
        <begin position="227"/>
        <end position="450"/>
    </location>
</feature>
<dbReference type="Proteomes" id="UP000011566">
    <property type="component" value="Unassembled WGS sequence"/>
</dbReference>
<evidence type="ECO:0000259" key="2">
    <source>
        <dbReference type="Pfam" id="PF13537"/>
    </source>
</evidence>
<comment type="caution">
    <text evidence="3">The sequence shown here is derived from an EMBL/GenBank/DDBJ whole genome shotgun (WGS) entry which is preliminary data.</text>
</comment>
<reference evidence="3 4" key="1">
    <citation type="journal article" date="2014" name="PLoS Genet.">
        <title>Phylogenetically driven sequencing of extremely halophilic archaea reveals strategies for static and dynamic osmo-response.</title>
        <authorList>
            <person name="Becker E.A."/>
            <person name="Seitzer P.M."/>
            <person name="Tritt A."/>
            <person name="Larsen D."/>
            <person name="Krusor M."/>
            <person name="Yao A.I."/>
            <person name="Wu D."/>
            <person name="Madern D."/>
            <person name="Eisen J.A."/>
            <person name="Darling A.E."/>
            <person name="Facciotti M.T."/>
        </authorList>
    </citation>
    <scope>NUCLEOTIDE SEQUENCE [LARGE SCALE GENOMIC DNA]</scope>
    <source>
        <strain evidence="3 4">100A6</strain>
    </source>
</reference>
<protein>
    <submittedName>
        <fullName evidence="3">Asparagine synthase</fullName>
    </submittedName>
</protein>
<evidence type="ECO:0000313" key="3">
    <source>
        <dbReference type="EMBL" id="EMA36447.1"/>
    </source>
</evidence>
<dbReference type="AlphaFoldDB" id="M0LSA7"/>
<dbReference type="RefSeq" id="WP_007695097.1">
    <property type="nucleotide sequence ID" value="NZ_AJRK01000424.1"/>
</dbReference>
<dbReference type="PANTHER" id="PTHR43284">
    <property type="entry name" value="ASPARAGINE SYNTHETASE (GLUTAMINE-HYDROLYZING)"/>
    <property type="match status" value="1"/>
</dbReference>
<dbReference type="InterPro" id="IPR029055">
    <property type="entry name" value="Ntn_hydrolases_N"/>
</dbReference>
<dbReference type="InterPro" id="IPR017932">
    <property type="entry name" value="GATase_2_dom"/>
</dbReference>
<dbReference type="PATRIC" id="fig|1132509.6.peg.3347"/>
<dbReference type="Gene3D" id="3.60.20.10">
    <property type="entry name" value="Glutamine Phosphoribosylpyrophosphate, subunit 1, domain 1"/>
    <property type="match status" value="1"/>
</dbReference>
<evidence type="ECO:0000259" key="1">
    <source>
        <dbReference type="Pfam" id="PF00733"/>
    </source>
</evidence>
<dbReference type="GO" id="GO:0006529">
    <property type="term" value="P:asparagine biosynthetic process"/>
    <property type="evidence" value="ECO:0007669"/>
    <property type="project" value="InterPro"/>
</dbReference>
<dbReference type="Pfam" id="PF00733">
    <property type="entry name" value="Asn_synthase"/>
    <property type="match status" value="1"/>
</dbReference>
<sequence>MTGFVGGAVTGQPLRRLADGMHHEPWYEHEFFESGTHGVGFAHHGEHDPLGHTTWRGGGRMGIVYGGITGRDRPAEAFDRLLDAPATLADLDGSFAVVCLDTRGETDRVLVATDKLGTRPCYYAEDRALFGSSLSTLLTQLDDPTVDEQAISDMLLLGNLWGDRTLIDEIKALPPATVLEYADGEIRTERYWKPDFESAPRRGYIPELKTRYREAIDDTSSTFGDTAGLWLSGGLDSRTLADGLARNAGRTFDSLVAYTYDANPRGGGNPALARQVATQLDVEVEELVMTPERFLDVFETSVDLTDGMLRWSSLLNLSTIFNLDGKPANVLLEASGQGELVGQHPRRYNFTEYDSAVEGLMRSEQMVDTDTVQSLLTIDADPLRTFEETVAESDETTQRGRMLDVHYANYYSRMTLASNTVPRSQAGTRVPFVNKDFLEHTAALPQEYRMGTFPLTDGAIPYGMTRPKHELARELDNGLDRIPYERTGLSPRRPFLAHLAGFVLKTGTARLRSKVAYGGAHEPDIWYREHEGLRERIDDLLRGACERPWFDADEIRRLRGEHLRGEANHMTTSLAAITTLECWFQRHLD</sequence>
<dbReference type="OrthoDB" id="8692at2157"/>
<accession>M0LSA7</accession>
<feature type="domain" description="Glutamine amidotransferase type-2" evidence="2">
    <location>
        <begin position="85"/>
        <end position="138"/>
    </location>
</feature>
<dbReference type="SUPFAM" id="SSF52402">
    <property type="entry name" value="Adenine nucleotide alpha hydrolases-like"/>
    <property type="match status" value="1"/>
</dbReference>
<dbReference type="SUPFAM" id="SSF56235">
    <property type="entry name" value="N-terminal nucleophile aminohydrolases (Ntn hydrolases)"/>
    <property type="match status" value="1"/>
</dbReference>